<dbReference type="Proteomes" id="UP000037460">
    <property type="component" value="Unassembled WGS sequence"/>
</dbReference>
<evidence type="ECO:0000313" key="2">
    <source>
        <dbReference type="EMBL" id="KOO27485.1"/>
    </source>
</evidence>
<feature type="region of interest" description="Disordered" evidence="1">
    <location>
        <begin position="56"/>
        <end position="77"/>
    </location>
</feature>
<comment type="caution">
    <text evidence="2">The sequence shown here is derived from an EMBL/GenBank/DDBJ whole genome shotgun (WGS) entry which is preliminary data.</text>
</comment>
<evidence type="ECO:0000256" key="1">
    <source>
        <dbReference type="SAM" id="MobiDB-lite"/>
    </source>
</evidence>
<protein>
    <submittedName>
        <fullName evidence="2">Uncharacterized protein</fullName>
    </submittedName>
</protein>
<dbReference type="AlphaFoldDB" id="A0A0M0JLZ4"/>
<keyword evidence="3" id="KW-1185">Reference proteome</keyword>
<gene>
    <name evidence="2" type="ORF">Ctob_000781</name>
</gene>
<reference evidence="3" key="1">
    <citation type="journal article" date="2015" name="PLoS Genet.">
        <title>Genome Sequence and Transcriptome Analyses of Chrysochromulina tobin: Metabolic Tools for Enhanced Algal Fitness in the Prominent Order Prymnesiales (Haptophyceae).</title>
        <authorList>
            <person name="Hovde B.T."/>
            <person name="Deodato C.R."/>
            <person name="Hunsperger H.M."/>
            <person name="Ryken S.A."/>
            <person name="Yost W."/>
            <person name="Jha R.K."/>
            <person name="Patterson J."/>
            <person name="Monnat R.J. Jr."/>
            <person name="Barlow S.B."/>
            <person name="Starkenburg S.R."/>
            <person name="Cattolico R.A."/>
        </authorList>
    </citation>
    <scope>NUCLEOTIDE SEQUENCE</scope>
    <source>
        <strain evidence="3">CCMP291</strain>
    </source>
</reference>
<name>A0A0M0JLZ4_9EUKA</name>
<accession>A0A0M0JLZ4</accession>
<sequence>MSDLYQRFQMSNPYQRDEVACGAPQDKLPVVHTDTNPVSKPENAFEAAAEEAARAAGSSQIASGSSQIAAGSSQIAW</sequence>
<organism evidence="2 3">
    <name type="scientific">Chrysochromulina tobinii</name>
    <dbReference type="NCBI Taxonomy" id="1460289"/>
    <lineage>
        <taxon>Eukaryota</taxon>
        <taxon>Haptista</taxon>
        <taxon>Haptophyta</taxon>
        <taxon>Prymnesiophyceae</taxon>
        <taxon>Prymnesiales</taxon>
        <taxon>Chrysochromulinaceae</taxon>
        <taxon>Chrysochromulina</taxon>
    </lineage>
</organism>
<proteinExistence type="predicted"/>
<dbReference type="EMBL" id="JWZX01002709">
    <property type="protein sequence ID" value="KOO27485.1"/>
    <property type="molecule type" value="Genomic_DNA"/>
</dbReference>
<evidence type="ECO:0000313" key="3">
    <source>
        <dbReference type="Proteomes" id="UP000037460"/>
    </source>
</evidence>